<dbReference type="OrthoDB" id="4393730at2"/>
<evidence type="ECO:0000256" key="4">
    <source>
        <dbReference type="ARBA" id="ARBA00022729"/>
    </source>
</evidence>
<dbReference type="PANTHER" id="PTHR43649">
    <property type="entry name" value="ARABINOSE-BINDING PROTEIN-RELATED"/>
    <property type="match status" value="1"/>
</dbReference>
<dbReference type="AlphaFoldDB" id="A0A1H1VHT2"/>
<proteinExistence type="inferred from homology"/>
<dbReference type="SUPFAM" id="SSF53850">
    <property type="entry name" value="Periplasmic binding protein-like II"/>
    <property type="match status" value="1"/>
</dbReference>
<evidence type="ECO:0000313" key="7">
    <source>
        <dbReference type="Proteomes" id="UP000182237"/>
    </source>
</evidence>
<protein>
    <submittedName>
        <fullName evidence="6">Carbohydrate ABC transporter substrate-binding protein, CUT1 family</fullName>
    </submittedName>
</protein>
<keyword evidence="7" id="KW-1185">Reference proteome</keyword>
<feature type="signal peptide" evidence="5">
    <location>
        <begin position="1"/>
        <end position="22"/>
    </location>
</feature>
<sequence>MAKTMGALCSVAALGLVLAACANEEDSQANGQADAQEEIQIEFWHSTAGNAGETLQALVDEFNDEHDGAIEILPLYQGNYADSIAKFISSVQTGDLPALYQANEAQVSYLIDSGLAVPAEELSERSGAYDFDNLLPAVRSYYTVDGTIHSMPAMVSQPTVFVNKDLLDEAGVELEQLQTVSGLLDATEAIHAATGIPGTTFHHNAWYVEIFNSALGNETCSPDNGVGAEPATEFNIANDELVAMLDRFGEFYATGALHNPGADGQAATGAFQTGNVATQLVTSSALSGVEEAAKDFEFVLSPWPQETEDAGAVIGGNSLWAIQEGHSEEVQNAAWEFMKFMGSDDVQERLFLETGYLPTTQRSIESLDGLNPRQETLLAQLRDTPETVVTAGCHTGALNTARAEYQLALANIAGGADAAQELATAEEAATRAIADYESRSGR</sequence>
<dbReference type="Pfam" id="PF13416">
    <property type="entry name" value="SBP_bac_8"/>
    <property type="match status" value="1"/>
</dbReference>
<gene>
    <name evidence="6" type="ORF">SAMN04488539_2511</name>
</gene>
<feature type="chain" id="PRO_5038639401" evidence="5">
    <location>
        <begin position="23"/>
        <end position="442"/>
    </location>
</feature>
<dbReference type="GO" id="GO:0030313">
    <property type="term" value="C:cell envelope"/>
    <property type="evidence" value="ECO:0007669"/>
    <property type="project" value="UniProtKB-SubCell"/>
</dbReference>
<dbReference type="PROSITE" id="PS51257">
    <property type="entry name" value="PROKAR_LIPOPROTEIN"/>
    <property type="match status" value="1"/>
</dbReference>
<evidence type="ECO:0000256" key="2">
    <source>
        <dbReference type="ARBA" id="ARBA00008520"/>
    </source>
</evidence>
<evidence type="ECO:0000256" key="1">
    <source>
        <dbReference type="ARBA" id="ARBA00004196"/>
    </source>
</evidence>
<evidence type="ECO:0000313" key="6">
    <source>
        <dbReference type="EMBL" id="SDS84303.1"/>
    </source>
</evidence>
<keyword evidence="3" id="KW-0813">Transport</keyword>
<comment type="subcellular location">
    <subcellularLocation>
        <location evidence="1">Cell envelope</location>
    </subcellularLocation>
</comment>
<keyword evidence="4 5" id="KW-0732">Signal</keyword>
<organism evidence="6 7">
    <name type="scientific">Corynebacterium timonense</name>
    <dbReference type="NCBI Taxonomy" id="441500"/>
    <lineage>
        <taxon>Bacteria</taxon>
        <taxon>Bacillati</taxon>
        <taxon>Actinomycetota</taxon>
        <taxon>Actinomycetes</taxon>
        <taxon>Mycobacteriales</taxon>
        <taxon>Corynebacteriaceae</taxon>
        <taxon>Corynebacterium</taxon>
    </lineage>
</organism>
<reference evidence="6 7" key="1">
    <citation type="submission" date="2016-10" db="EMBL/GenBank/DDBJ databases">
        <authorList>
            <person name="de Groot N.N."/>
        </authorList>
    </citation>
    <scope>NUCLEOTIDE SEQUENCE [LARGE SCALE GENOMIC DNA]</scope>
    <source>
        <strain evidence="6 7">DSM 45434</strain>
    </source>
</reference>
<evidence type="ECO:0000256" key="3">
    <source>
        <dbReference type="ARBA" id="ARBA00022448"/>
    </source>
</evidence>
<dbReference type="Gene3D" id="3.40.190.10">
    <property type="entry name" value="Periplasmic binding protein-like II"/>
    <property type="match status" value="2"/>
</dbReference>
<dbReference type="STRING" id="1203190.GCA_000312345_01943"/>
<evidence type="ECO:0000256" key="5">
    <source>
        <dbReference type="SAM" id="SignalP"/>
    </source>
</evidence>
<dbReference type="InterPro" id="IPR006059">
    <property type="entry name" value="SBP"/>
</dbReference>
<dbReference type="RefSeq" id="WP_019194736.1">
    <property type="nucleotide sequence ID" value="NZ_LT629765.1"/>
</dbReference>
<dbReference type="PANTHER" id="PTHR43649:SF31">
    <property type="entry name" value="SN-GLYCEROL-3-PHOSPHATE-BINDING PERIPLASMIC PROTEIN UGPB"/>
    <property type="match status" value="1"/>
</dbReference>
<dbReference type="eggNOG" id="COG1653">
    <property type="taxonomic scope" value="Bacteria"/>
</dbReference>
<accession>A0A1H1VHT2</accession>
<dbReference type="InterPro" id="IPR050490">
    <property type="entry name" value="Bact_solute-bd_prot1"/>
</dbReference>
<dbReference type="Proteomes" id="UP000182237">
    <property type="component" value="Chromosome I"/>
</dbReference>
<name>A0A1H1VHT2_9CORY</name>
<dbReference type="EMBL" id="LT629765">
    <property type="protein sequence ID" value="SDS84303.1"/>
    <property type="molecule type" value="Genomic_DNA"/>
</dbReference>
<comment type="similarity">
    <text evidence="2">Belongs to the bacterial solute-binding protein 1 family.</text>
</comment>